<keyword evidence="3" id="KW-1185">Reference proteome</keyword>
<comment type="similarity">
    <text evidence="1">Belongs to the RutC family.</text>
</comment>
<comment type="caution">
    <text evidence="2">The sequence shown here is derived from an EMBL/GenBank/DDBJ whole genome shotgun (WGS) entry which is preliminary data.</text>
</comment>
<protein>
    <submittedName>
        <fullName evidence="2">RidA family protein</fullName>
    </submittedName>
</protein>
<proteinExistence type="inferred from homology"/>
<name>A0A845UZ86_9GAMM</name>
<dbReference type="PANTHER" id="PTHR11803">
    <property type="entry name" value="2-IMINOBUTANOATE/2-IMINOPROPANOATE DEAMINASE RIDA"/>
    <property type="match status" value="1"/>
</dbReference>
<dbReference type="NCBIfam" id="TIGR00004">
    <property type="entry name" value="Rid family detoxifying hydrolase"/>
    <property type="match status" value="1"/>
</dbReference>
<gene>
    <name evidence="2" type="ORF">G3I74_07675</name>
</gene>
<organism evidence="2 3">
    <name type="scientific">Wenzhouxiangella limi</name>
    <dbReference type="NCBI Taxonomy" id="2707351"/>
    <lineage>
        <taxon>Bacteria</taxon>
        <taxon>Pseudomonadati</taxon>
        <taxon>Pseudomonadota</taxon>
        <taxon>Gammaproteobacteria</taxon>
        <taxon>Chromatiales</taxon>
        <taxon>Wenzhouxiangellaceae</taxon>
        <taxon>Wenzhouxiangella</taxon>
    </lineage>
</organism>
<dbReference type="PANTHER" id="PTHR11803:SF39">
    <property type="entry name" value="2-IMINOBUTANOATE_2-IMINOPROPANOATE DEAMINASE"/>
    <property type="match status" value="1"/>
</dbReference>
<dbReference type="SUPFAM" id="SSF55298">
    <property type="entry name" value="YjgF-like"/>
    <property type="match status" value="1"/>
</dbReference>
<reference evidence="2 3" key="1">
    <citation type="submission" date="2020-02" db="EMBL/GenBank/DDBJ databases">
        <authorList>
            <person name="Zhang X.-Y."/>
        </authorList>
    </citation>
    <scope>NUCLEOTIDE SEQUENCE [LARGE SCALE GENOMIC DNA]</scope>
    <source>
        <strain evidence="2 3">C33</strain>
    </source>
</reference>
<evidence type="ECO:0000313" key="2">
    <source>
        <dbReference type="EMBL" id="NDY95602.1"/>
    </source>
</evidence>
<dbReference type="GO" id="GO:0019239">
    <property type="term" value="F:deaminase activity"/>
    <property type="evidence" value="ECO:0007669"/>
    <property type="project" value="TreeGrafter"/>
</dbReference>
<dbReference type="RefSeq" id="WP_164211002.1">
    <property type="nucleotide sequence ID" value="NZ_JAAGSC010000040.1"/>
</dbReference>
<evidence type="ECO:0000256" key="1">
    <source>
        <dbReference type="ARBA" id="ARBA00010552"/>
    </source>
</evidence>
<dbReference type="FunFam" id="3.30.1330.40:FF:000001">
    <property type="entry name" value="L-PSP family endoribonuclease"/>
    <property type="match status" value="1"/>
</dbReference>
<accession>A0A845UZ86</accession>
<dbReference type="InterPro" id="IPR006175">
    <property type="entry name" value="YjgF/YER057c/UK114"/>
</dbReference>
<dbReference type="CDD" id="cd00448">
    <property type="entry name" value="YjgF_YER057c_UK114_family"/>
    <property type="match status" value="1"/>
</dbReference>
<dbReference type="Gene3D" id="3.30.1330.40">
    <property type="entry name" value="RutC-like"/>
    <property type="match status" value="1"/>
</dbReference>
<dbReference type="InterPro" id="IPR035959">
    <property type="entry name" value="RutC-like_sf"/>
</dbReference>
<evidence type="ECO:0000313" key="3">
    <source>
        <dbReference type="Proteomes" id="UP000484885"/>
    </source>
</evidence>
<dbReference type="Pfam" id="PF01042">
    <property type="entry name" value="Ribonuc_L-PSP"/>
    <property type="match status" value="1"/>
</dbReference>
<dbReference type="EMBL" id="JAAGSC010000040">
    <property type="protein sequence ID" value="NDY95602.1"/>
    <property type="molecule type" value="Genomic_DNA"/>
</dbReference>
<dbReference type="GO" id="GO:0005829">
    <property type="term" value="C:cytosol"/>
    <property type="evidence" value="ECO:0007669"/>
    <property type="project" value="TreeGrafter"/>
</dbReference>
<dbReference type="PROSITE" id="PS01094">
    <property type="entry name" value="UPF0076"/>
    <property type="match status" value="1"/>
</dbReference>
<dbReference type="Proteomes" id="UP000484885">
    <property type="component" value="Unassembled WGS sequence"/>
</dbReference>
<dbReference type="AlphaFoldDB" id="A0A845UZ86"/>
<sequence>MNRATIQTDRAPAAIGPYSQAVRAGNTVYLSGQIPLVPGTGEVLAGDFEALTRQVFDNLAAVAAAAGGHLNDLVKLNIFLTDLGHFQTVNAIMAEYFSEPYPARAAVQVAALPKGVPVEMDAVLVLPAAD</sequence>
<dbReference type="InterPro" id="IPR006056">
    <property type="entry name" value="RidA"/>
</dbReference>
<dbReference type="InterPro" id="IPR019897">
    <property type="entry name" value="RidA_CS"/>
</dbReference>